<evidence type="ECO:0000256" key="5">
    <source>
        <dbReference type="ARBA" id="ARBA00022989"/>
    </source>
</evidence>
<feature type="transmembrane region" description="Helical" evidence="8">
    <location>
        <begin position="228"/>
        <end position="244"/>
    </location>
</feature>
<proteinExistence type="predicted"/>
<keyword evidence="11" id="KW-1185">Reference proteome</keyword>
<comment type="caution">
    <text evidence="10">The sequence shown here is derived from an EMBL/GenBank/DDBJ whole genome shotgun (WGS) entry which is preliminary data.</text>
</comment>
<protein>
    <submittedName>
        <fullName evidence="10">Cation:proton antiporter</fullName>
    </submittedName>
</protein>
<dbReference type="Gene3D" id="1.20.1530.20">
    <property type="match status" value="1"/>
</dbReference>
<dbReference type="Gene3D" id="3.40.50.12370">
    <property type="match status" value="1"/>
</dbReference>
<keyword evidence="3" id="KW-0050">Antiport</keyword>
<feature type="transmembrane region" description="Helical" evidence="8">
    <location>
        <begin position="20"/>
        <end position="38"/>
    </location>
</feature>
<evidence type="ECO:0000313" key="10">
    <source>
        <dbReference type="EMBL" id="GAA4788824.1"/>
    </source>
</evidence>
<accession>A0ABP9B0E2</accession>
<dbReference type="PANTHER" id="PTHR43562">
    <property type="entry name" value="NAPA-TYPE SODIUM/HYDROGEN ANTIPORTER"/>
    <property type="match status" value="1"/>
</dbReference>
<feature type="transmembrane region" description="Helical" evidence="8">
    <location>
        <begin position="193"/>
        <end position="216"/>
    </location>
</feature>
<evidence type="ECO:0000256" key="4">
    <source>
        <dbReference type="ARBA" id="ARBA00022692"/>
    </source>
</evidence>
<dbReference type="InterPro" id="IPR038770">
    <property type="entry name" value="Na+/solute_symporter_sf"/>
</dbReference>
<dbReference type="SUPFAM" id="SSF52402">
    <property type="entry name" value="Adenine nucleotide alpha hydrolases-like"/>
    <property type="match status" value="1"/>
</dbReference>
<reference evidence="11" key="1">
    <citation type="journal article" date="2019" name="Int. J. Syst. Evol. Microbiol.">
        <title>The Global Catalogue of Microorganisms (GCM) 10K type strain sequencing project: providing services to taxonomists for standard genome sequencing and annotation.</title>
        <authorList>
            <consortium name="The Broad Institute Genomics Platform"/>
            <consortium name="The Broad Institute Genome Sequencing Center for Infectious Disease"/>
            <person name="Wu L."/>
            <person name="Ma J."/>
        </authorList>
    </citation>
    <scope>NUCLEOTIDE SEQUENCE [LARGE SCALE GENOMIC DNA]</scope>
    <source>
        <strain evidence="11">JCM 18200</strain>
    </source>
</reference>
<organism evidence="10 11">
    <name type="scientific">Olivibacter ginsenosidimutans</name>
    <dbReference type="NCBI Taxonomy" id="1176537"/>
    <lineage>
        <taxon>Bacteria</taxon>
        <taxon>Pseudomonadati</taxon>
        <taxon>Bacteroidota</taxon>
        <taxon>Sphingobacteriia</taxon>
        <taxon>Sphingobacteriales</taxon>
        <taxon>Sphingobacteriaceae</taxon>
        <taxon>Olivibacter</taxon>
    </lineage>
</organism>
<feature type="transmembrane region" description="Helical" evidence="8">
    <location>
        <begin position="342"/>
        <end position="360"/>
    </location>
</feature>
<feature type="transmembrane region" description="Helical" evidence="8">
    <location>
        <begin position="130"/>
        <end position="149"/>
    </location>
</feature>
<evidence type="ECO:0000256" key="1">
    <source>
        <dbReference type="ARBA" id="ARBA00004141"/>
    </source>
</evidence>
<evidence type="ECO:0000256" key="3">
    <source>
        <dbReference type="ARBA" id="ARBA00022449"/>
    </source>
</evidence>
<keyword evidence="2" id="KW-0813">Transport</keyword>
<name>A0ABP9B0E2_9SPHI</name>
<keyword evidence="6" id="KW-0406">Ion transport</keyword>
<evidence type="ECO:0000256" key="6">
    <source>
        <dbReference type="ARBA" id="ARBA00023065"/>
    </source>
</evidence>
<comment type="subcellular location">
    <subcellularLocation>
        <location evidence="1">Membrane</location>
        <topology evidence="1">Multi-pass membrane protein</topology>
    </subcellularLocation>
</comment>
<feature type="transmembrane region" description="Helical" evidence="8">
    <location>
        <begin position="250"/>
        <end position="267"/>
    </location>
</feature>
<gene>
    <name evidence="10" type="ORF">GCM10023231_16370</name>
</gene>
<dbReference type="Pfam" id="PF00999">
    <property type="entry name" value="Na_H_Exchanger"/>
    <property type="match status" value="1"/>
</dbReference>
<dbReference type="Proteomes" id="UP001501411">
    <property type="component" value="Unassembled WGS sequence"/>
</dbReference>
<keyword evidence="4 8" id="KW-0812">Transmembrane</keyword>
<evidence type="ECO:0000256" key="8">
    <source>
        <dbReference type="SAM" id="Phobius"/>
    </source>
</evidence>
<evidence type="ECO:0000313" key="11">
    <source>
        <dbReference type="Proteomes" id="UP001501411"/>
    </source>
</evidence>
<feature type="transmembrane region" description="Helical" evidence="8">
    <location>
        <begin position="161"/>
        <end position="181"/>
    </location>
</feature>
<dbReference type="EMBL" id="BAABIQ010000008">
    <property type="protein sequence ID" value="GAA4788824.1"/>
    <property type="molecule type" value="Genomic_DNA"/>
</dbReference>
<keyword evidence="7 8" id="KW-0472">Membrane</keyword>
<evidence type="ECO:0000259" key="9">
    <source>
        <dbReference type="Pfam" id="PF00999"/>
    </source>
</evidence>
<dbReference type="PANTHER" id="PTHR43562:SF4">
    <property type="entry name" value="NA(+)_H(+) ANTIPORTER NHAS5"/>
    <property type="match status" value="1"/>
</dbReference>
<keyword evidence="5 8" id="KW-1133">Transmembrane helix</keyword>
<sequence length="725" mass="80428">MNKSFFEHIAHAFDTPLTNAVLIFSLILFIILLAPMLLRKIKIPGIIGLILSGVLIGPHGLNILAQSDAVKLFSTIGLLYIMFIAGLELDMNEFRKTRHKSIVFGIYTFLVPIMIGYPVCYYLLGFDVWASILVSSMFATHTLVAYPVVNSYGISKNQAVAITIGGTILTDTAVLIILAVIVGSSQGHLDQQFWMRLALSFAIFLGIMFGIVPRIAKWFFQKVESEKTSHYIFVLLIVFFAAFMAEIAGLEPIIGAFVAGLALNKFIPHSSALMNRIEFIGNAIFIPFFLISVGMIVDINVLFKGPEALIVAGTLTLVAVCGKWIAAWFTQHTFKYSTAQRQVIFGLSSAHAAATLAIVMVGYENEIIDEAVLNGTILLILVTCIIASIATENASKKVVLSGEQDVIVEEKDVIRDEHLLVPIANLNNMEMLLDFATMIKNKKSPHPVTILSVVPNNELAEANLKKARKNLDSTAKYASGSEIEVNMMATIDYNIAGGISRASREVLADSILLGWPSQTGIIEKMVGEKTESILNRTDINIFMCHFGKPFISDNRITLICPPMAEDEKGFSYWLNKVGQLAVELTLPIQGIANHRSMEAIKNYLKKNKINCTIKFVEWNDWDELANLTAYVKDNDLLIFISARVGEVSYHRAFNGIPKKLARQYTRNNRILIYPSRRPTSVFDNYDEVSAMSANGGYTRLQRVGKSLGSVLTMKNKKFSNVKREK</sequence>
<feature type="transmembrane region" description="Helical" evidence="8">
    <location>
        <begin position="70"/>
        <end position="89"/>
    </location>
</feature>
<dbReference type="RefSeq" id="WP_345231266.1">
    <property type="nucleotide sequence ID" value="NZ_BAABIQ010000008.1"/>
</dbReference>
<evidence type="ECO:0000256" key="2">
    <source>
        <dbReference type="ARBA" id="ARBA00022448"/>
    </source>
</evidence>
<feature type="transmembrane region" description="Helical" evidence="8">
    <location>
        <begin position="309"/>
        <end position="330"/>
    </location>
</feature>
<feature type="transmembrane region" description="Helical" evidence="8">
    <location>
        <begin position="279"/>
        <end position="303"/>
    </location>
</feature>
<feature type="transmembrane region" description="Helical" evidence="8">
    <location>
        <begin position="372"/>
        <end position="391"/>
    </location>
</feature>
<feature type="transmembrane region" description="Helical" evidence="8">
    <location>
        <begin position="45"/>
        <end position="64"/>
    </location>
</feature>
<evidence type="ECO:0000256" key="7">
    <source>
        <dbReference type="ARBA" id="ARBA00023136"/>
    </source>
</evidence>
<feature type="transmembrane region" description="Helical" evidence="8">
    <location>
        <begin position="101"/>
        <end position="124"/>
    </location>
</feature>
<dbReference type="InterPro" id="IPR006153">
    <property type="entry name" value="Cation/H_exchanger_TM"/>
</dbReference>
<feature type="domain" description="Cation/H+ exchanger transmembrane" evidence="9">
    <location>
        <begin position="29"/>
        <end position="391"/>
    </location>
</feature>